<comment type="caution">
    <text evidence="1">The sequence shown here is derived from an EMBL/GenBank/DDBJ whole genome shotgun (WGS) entry which is preliminary data.</text>
</comment>
<keyword evidence="2" id="KW-1185">Reference proteome</keyword>
<keyword evidence="1" id="KW-0436">Ligase</keyword>
<name>A0A5A7QXZ0_STRAF</name>
<dbReference type="AlphaFoldDB" id="A0A5A7QXZ0"/>
<organism evidence="1 2">
    <name type="scientific">Striga asiatica</name>
    <name type="common">Asiatic witchweed</name>
    <name type="synonym">Buchnera asiatica</name>
    <dbReference type="NCBI Taxonomy" id="4170"/>
    <lineage>
        <taxon>Eukaryota</taxon>
        <taxon>Viridiplantae</taxon>
        <taxon>Streptophyta</taxon>
        <taxon>Embryophyta</taxon>
        <taxon>Tracheophyta</taxon>
        <taxon>Spermatophyta</taxon>
        <taxon>Magnoliopsida</taxon>
        <taxon>eudicotyledons</taxon>
        <taxon>Gunneridae</taxon>
        <taxon>Pentapetalae</taxon>
        <taxon>asterids</taxon>
        <taxon>lamiids</taxon>
        <taxon>Lamiales</taxon>
        <taxon>Orobanchaceae</taxon>
        <taxon>Buchnereae</taxon>
        <taxon>Striga</taxon>
    </lineage>
</organism>
<dbReference type="EMBL" id="BKCP01008848">
    <property type="protein sequence ID" value="GER49856.1"/>
    <property type="molecule type" value="Genomic_DNA"/>
</dbReference>
<gene>
    <name evidence="1" type="ORF">STAS_27122</name>
</gene>
<dbReference type="Proteomes" id="UP000325081">
    <property type="component" value="Unassembled WGS sequence"/>
</dbReference>
<dbReference type="GO" id="GO:0016874">
    <property type="term" value="F:ligase activity"/>
    <property type="evidence" value="ECO:0007669"/>
    <property type="project" value="UniProtKB-KW"/>
</dbReference>
<proteinExistence type="predicted"/>
<reference evidence="2" key="1">
    <citation type="journal article" date="2019" name="Curr. Biol.">
        <title>Genome Sequence of Striga asiatica Provides Insight into the Evolution of Plant Parasitism.</title>
        <authorList>
            <person name="Yoshida S."/>
            <person name="Kim S."/>
            <person name="Wafula E.K."/>
            <person name="Tanskanen J."/>
            <person name="Kim Y.M."/>
            <person name="Honaas L."/>
            <person name="Yang Z."/>
            <person name="Spallek T."/>
            <person name="Conn C.E."/>
            <person name="Ichihashi Y."/>
            <person name="Cheong K."/>
            <person name="Cui S."/>
            <person name="Der J.P."/>
            <person name="Gundlach H."/>
            <person name="Jiao Y."/>
            <person name="Hori C."/>
            <person name="Ishida J.K."/>
            <person name="Kasahara H."/>
            <person name="Kiba T."/>
            <person name="Kim M.S."/>
            <person name="Koo N."/>
            <person name="Laohavisit A."/>
            <person name="Lee Y.H."/>
            <person name="Lumba S."/>
            <person name="McCourt P."/>
            <person name="Mortimer J.C."/>
            <person name="Mutuku J.M."/>
            <person name="Nomura T."/>
            <person name="Sasaki-Sekimoto Y."/>
            <person name="Seto Y."/>
            <person name="Wang Y."/>
            <person name="Wakatake T."/>
            <person name="Sakakibara H."/>
            <person name="Demura T."/>
            <person name="Yamaguchi S."/>
            <person name="Yoneyama K."/>
            <person name="Manabe R.I."/>
            <person name="Nelson D.C."/>
            <person name="Schulman A.H."/>
            <person name="Timko M.P."/>
            <person name="dePamphilis C.W."/>
            <person name="Choi D."/>
            <person name="Shirasu K."/>
        </authorList>
    </citation>
    <scope>NUCLEOTIDE SEQUENCE [LARGE SCALE GENOMIC DNA]</scope>
    <source>
        <strain evidence="2">cv. UVA1</strain>
    </source>
</reference>
<evidence type="ECO:0000313" key="1">
    <source>
        <dbReference type="EMBL" id="GER49856.1"/>
    </source>
</evidence>
<evidence type="ECO:0000313" key="2">
    <source>
        <dbReference type="Proteomes" id="UP000325081"/>
    </source>
</evidence>
<sequence>MHGELSHNGIPVKYGQGIDIHGSELEYWRLENNYQKANPTPKDMNKIDDAEEMAWPSLKARLPQVPMDPGIFFIAQFAVNQGLLLFFPLEVAMVFKKLDVSTLLSIQSSRSREPLHKFPFKVILADMQSYGGK</sequence>
<protein>
    <submittedName>
        <fullName evidence="1">Isoleucine--tRNA ligase</fullName>
    </submittedName>
</protein>
<accession>A0A5A7QXZ0</accession>